<dbReference type="InterPro" id="IPR011016">
    <property type="entry name" value="Znf_RING-CH"/>
</dbReference>
<feature type="transmembrane region" description="Helical" evidence="12">
    <location>
        <begin position="251"/>
        <end position="267"/>
    </location>
</feature>
<dbReference type="Proteomes" id="UP000007819">
    <property type="component" value="Unassembled WGS sequence"/>
</dbReference>
<dbReference type="InterPro" id="IPR013083">
    <property type="entry name" value="Znf_RING/FYVE/PHD"/>
</dbReference>
<keyword evidence="6 12" id="KW-1133">Transmembrane helix</keyword>
<dbReference type="CDD" id="cd16701">
    <property type="entry name" value="RING_CH-C4HC3_MARCH5"/>
    <property type="match status" value="1"/>
</dbReference>
<accession>A0A8R1W6E3</accession>
<evidence type="ECO:0000256" key="6">
    <source>
        <dbReference type="ARBA" id="ARBA00022989"/>
    </source>
</evidence>
<feature type="transmembrane region" description="Helical" evidence="12">
    <location>
        <begin position="107"/>
        <end position="130"/>
    </location>
</feature>
<evidence type="ECO:0000256" key="2">
    <source>
        <dbReference type="ARBA" id="ARBA00022692"/>
    </source>
</evidence>
<dbReference type="PANTHER" id="PTHR46283">
    <property type="entry name" value="E3 UBIQUITIN-PROTEIN LIGASE MARCH5"/>
    <property type="match status" value="1"/>
</dbReference>
<evidence type="ECO:0000256" key="12">
    <source>
        <dbReference type="SAM" id="Phobius"/>
    </source>
</evidence>
<sequence length="293" mass="33818">MENASTRQRSFYYSQETSEQKRCWICFGTDDEDYESNSDWVSPCKCRGSTRWVHQDCVQRWVDEKLQENISVKAHCPQCHTQYIIVYDEVNYFVRILNQLDKTAIRLCPFLAAGFVVSAIYWSAASYGAITMMQVMGEREAITMMENTDSFMLLLVLPSIPLSLILGKTINWEETLLLFVQRFTLQLPSLRTIMPSFLYEPVNNSTSTVQFNSVVNPRATLCTALFLPTTATIVGNLLFDKSSYSYPQKTLLGGLVYIAVKCVFRIYQRQHNIIKERTRKVIDYSETDTEENN</sequence>
<keyword evidence="7 12" id="KW-0472">Membrane</keyword>
<evidence type="ECO:0000256" key="8">
    <source>
        <dbReference type="ARBA" id="ARBA00040151"/>
    </source>
</evidence>
<dbReference type="EnsemblMetazoa" id="XM_001951617.5">
    <property type="protein sequence ID" value="XP_001951652.2"/>
    <property type="gene ID" value="LOC100164240"/>
</dbReference>
<keyword evidence="3" id="KW-0479">Metal-binding</keyword>
<evidence type="ECO:0000313" key="15">
    <source>
        <dbReference type="Proteomes" id="UP000007819"/>
    </source>
</evidence>
<keyword evidence="4" id="KW-0863">Zinc-finger</keyword>
<dbReference type="Pfam" id="PF12906">
    <property type="entry name" value="RINGv"/>
    <property type="match status" value="1"/>
</dbReference>
<evidence type="ECO:0000256" key="9">
    <source>
        <dbReference type="ARBA" id="ARBA00043044"/>
    </source>
</evidence>
<dbReference type="Gene3D" id="3.30.40.10">
    <property type="entry name" value="Zinc/RING finger domain, C3HC4 (zinc finger)"/>
    <property type="match status" value="1"/>
</dbReference>
<dbReference type="GeneID" id="100164240"/>
<comment type="subcellular location">
    <subcellularLocation>
        <location evidence="1">Membrane</location>
        <topology evidence="1">Multi-pass membrane protein</topology>
    </subcellularLocation>
</comment>
<evidence type="ECO:0000259" key="13">
    <source>
        <dbReference type="PROSITE" id="PS51292"/>
    </source>
</evidence>
<name>A0A8R1W6E3_ACYPI</name>
<keyword evidence="5" id="KW-0862">Zinc</keyword>
<dbReference type="KEGG" id="api:100164240"/>
<evidence type="ECO:0000256" key="1">
    <source>
        <dbReference type="ARBA" id="ARBA00004141"/>
    </source>
</evidence>
<evidence type="ECO:0000256" key="10">
    <source>
        <dbReference type="ARBA" id="ARBA00043185"/>
    </source>
</evidence>
<dbReference type="AlphaFoldDB" id="A0A8R1W6E3"/>
<proteinExistence type="predicted"/>
<keyword evidence="2 12" id="KW-0812">Transmembrane</keyword>
<dbReference type="RefSeq" id="XP_001951652.2">
    <property type="nucleotide sequence ID" value="XM_001951617.5"/>
</dbReference>
<dbReference type="SUPFAM" id="SSF57850">
    <property type="entry name" value="RING/U-box"/>
    <property type="match status" value="1"/>
</dbReference>
<reference evidence="15" key="1">
    <citation type="submission" date="2010-06" db="EMBL/GenBank/DDBJ databases">
        <authorList>
            <person name="Jiang H."/>
            <person name="Abraham K."/>
            <person name="Ali S."/>
            <person name="Alsbrooks S.L."/>
            <person name="Anim B.N."/>
            <person name="Anosike U.S."/>
            <person name="Attaway T."/>
            <person name="Bandaranaike D.P."/>
            <person name="Battles P.K."/>
            <person name="Bell S.N."/>
            <person name="Bell A.V."/>
            <person name="Beltran B."/>
            <person name="Bickham C."/>
            <person name="Bustamante Y."/>
            <person name="Caleb T."/>
            <person name="Canada A."/>
            <person name="Cardenas V."/>
            <person name="Carter K."/>
            <person name="Chacko J."/>
            <person name="Chandrabose M.N."/>
            <person name="Chavez D."/>
            <person name="Chavez A."/>
            <person name="Chen L."/>
            <person name="Chu H.-S."/>
            <person name="Claassen K.J."/>
            <person name="Cockrell R."/>
            <person name="Collins M."/>
            <person name="Cooper J.A."/>
            <person name="Cree A."/>
            <person name="Curry S.M."/>
            <person name="Da Y."/>
            <person name="Dao M.D."/>
            <person name="Das B."/>
            <person name="Davila M.-L."/>
            <person name="Davy-Carroll L."/>
            <person name="Denson S."/>
            <person name="Dinh H."/>
            <person name="Ebong V.E."/>
            <person name="Edwards J.R."/>
            <person name="Egan A."/>
            <person name="El-Daye J."/>
            <person name="Escobedo L."/>
            <person name="Fernandez S."/>
            <person name="Fernando P.R."/>
            <person name="Flagg N."/>
            <person name="Forbes L.D."/>
            <person name="Fowler R.G."/>
            <person name="Fu Q."/>
            <person name="Gabisi R.A."/>
            <person name="Ganer J."/>
            <person name="Garbino Pronczuk A."/>
            <person name="Garcia R.M."/>
            <person name="Garner T."/>
            <person name="Garrett T.E."/>
            <person name="Gonzalez D.A."/>
            <person name="Hamid H."/>
            <person name="Hawkins E.S."/>
            <person name="Hirani K."/>
            <person name="Hogues M.E."/>
            <person name="Hollins B."/>
            <person name="Hsiao C.-H."/>
            <person name="Jabil R."/>
            <person name="James M.L."/>
            <person name="Jhangiani S.N."/>
            <person name="Johnson B."/>
            <person name="Johnson Q."/>
            <person name="Joshi V."/>
            <person name="Kalu J.B."/>
            <person name="Kam C."/>
            <person name="Kashfia A."/>
            <person name="Keebler J."/>
            <person name="Kisamo H."/>
            <person name="Kovar C.L."/>
            <person name="Lago L.A."/>
            <person name="Lai C.-Y."/>
            <person name="Laidlaw J."/>
            <person name="Lara F."/>
            <person name="Le T.-K."/>
            <person name="Lee S.L."/>
            <person name="Legall F.H."/>
            <person name="Lemon S.J."/>
            <person name="Lewis L.R."/>
            <person name="Li B."/>
            <person name="Liu Y."/>
            <person name="Liu Y.-S."/>
            <person name="Lopez J."/>
            <person name="Lozado R.J."/>
            <person name="Lu J."/>
            <person name="Madu R.C."/>
            <person name="Maheshwari M."/>
            <person name="Maheshwari R."/>
            <person name="Malloy K."/>
            <person name="Martinez E."/>
            <person name="Mathew T."/>
            <person name="Mercado I.C."/>
            <person name="Mercado C."/>
            <person name="Meyer B."/>
            <person name="Montgomery K."/>
            <person name="Morgan M.B."/>
            <person name="Munidasa M."/>
            <person name="Nazareth L.V."/>
            <person name="Nelson J."/>
            <person name="Ng B.M."/>
            <person name="Nguyen N.B."/>
            <person name="Nguyen P.Q."/>
            <person name="Nguyen T."/>
            <person name="Obregon M."/>
            <person name="Okwuonu G.O."/>
            <person name="Onwere C.G."/>
            <person name="Orozco G."/>
            <person name="Parra A."/>
            <person name="Patel S."/>
            <person name="Patil S."/>
            <person name="Perez A."/>
            <person name="Perez Y."/>
            <person name="Pham C."/>
            <person name="Primus E.L."/>
            <person name="Pu L.-L."/>
            <person name="Puazo M."/>
            <person name="Qin X."/>
            <person name="Quiroz J.B."/>
            <person name="Reese J."/>
            <person name="Richards S."/>
            <person name="Rives C.M."/>
            <person name="Robberts R."/>
            <person name="Ruiz S.J."/>
            <person name="Ruiz M.J."/>
            <person name="Santibanez J."/>
            <person name="Schneider B.W."/>
            <person name="Sisson I."/>
            <person name="Smith M."/>
            <person name="Sodergren E."/>
            <person name="Song X.-Z."/>
            <person name="Song B.B."/>
            <person name="Summersgill H."/>
            <person name="Thelus R."/>
            <person name="Thornton R.D."/>
            <person name="Trejos Z.Y."/>
            <person name="Usmani K."/>
            <person name="Vattathil S."/>
            <person name="Villasana D."/>
            <person name="Walker D.L."/>
            <person name="Wang S."/>
            <person name="Wang K."/>
            <person name="White C.S."/>
            <person name="Williams A.C."/>
            <person name="Williamson J."/>
            <person name="Wilson K."/>
            <person name="Woghiren I.O."/>
            <person name="Woodworth J.R."/>
            <person name="Worley K.C."/>
            <person name="Wright R.A."/>
            <person name="Wu W."/>
            <person name="Young L."/>
            <person name="Zhang L."/>
            <person name="Zhang J."/>
            <person name="Zhu Y."/>
            <person name="Muzny D.M."/>
            <person name="Weinstock G."/>
            <person name="Gibbs R.A."/>
        </authorList>
    </citation>
    <scope>NUCLEOTIDE SEQUENCE [LARGE SCALE GENOMIC DNA]</scope>
    <source>
        <strain evidence="15">LSR1</strain>
    </source>
</reference>
<feature type="transmembrane region" description="Helical" evidence="12">
    <location>
        <begin position="150"/>
        <end position="167"/>
    </location>
</feature>
<organism evidence="14 15">
    <name type="scientific">Acyrthosiphon pisum</name>
    <name type="common">Pea aphid</name>
    <dbReference type="NCBI Taxonomy" id="7029"/>
    <lineage>
        <taxon>Eukaryota</taxon>
        <taxon>Metazoa</taxon>
        <taxon>Ecdysozoa</taxon>
        <taxon>Arthropoda</taxon>
        <taxon>Hexapoda</taxon>
        <taxon>Insecta</taxon>
        <taxon>Pterygota</taxon>
        <taxon>Neoptera</taxon>
        <taxon>Paraneoptera</taxon>
        <taxon>Hemiptera</taxon>
        <taxon>Sternorrhyncha</taxon>
        <taxon>Aphidomorpha</taxon>
        <taxon>Aphidoidea</taxon>
        <taxon>Aphididae</taxon>
        <taxon>Macrosiphini</taxon>
        <taxon>Acyrthosiphon</taxon>
    </lineage>
</organism>
<evidence type="ECO:0000256" key="3">
    <source>
        <dbReference type="ARBA" id="ARBA00022723"/>
    </source>
</evidence>
<dbReference type="GO" id="GO:0008270">
    <property type="term" value="F:zinc ion binding"/>
    <property type="evidence" value="ECO:0007669"/>
    <property type="project" value="UniProtKB-KW"/>
</dbReference>
<reference evidence="14" key="2">
    <citation type="submission" date="2022-06" db="UniProtKB">
        <authorList>
            <consortium name="EnsemblMetazoa"/>
        </authorList>
    </citation>
    <scope>IDENTIFICATION</scope>
</reference>
<dbReference type="SMART" id="SM00744">
    <property type="entry name" value="RINGv"/>
    <property type="match status" value="1"/>
</dbReference>
<dbReference type="GO" id="GO:0016020">
    <property type="term" value="C:membrane"/>
    <property type="evidence" value="ECO:0007669"/>
    <property type="project" value="UniProtKB-SubCell"/>
</dbReference>
<feature type="transmembrane region" description="Helical" evidence="12">
    <location>
        <begin position="219"/>
        <end position="239"/>
    </location>
</feature>
<dbReference type="OrthoDB" id="5817083at2759"/>
<keyword evidence="15" id="KW-1185">Reference proteome</keyword>
<evidence type="ECO:0000256" key="5">
    <source>
        <dbReference type="ARBA" id="ARBA00022833"/>
    </source>
</evidence>
<evidence type="ECO:0000256" key="11">
    <source>
        <dbReference type="ARBA" id="ARBA00043231"/>
    </source>
</evidence>
<evidence type="ECO:0000256" key="4">
    <source>
        <dbReference type="ARBA" id="ARBA00022771"/>
    </source>
</evidence>
<evidence type="ECO:0000256" key="7">
    <source>
        <dbReference type="ARBA" id="ARBA00023136"/>
    </source>
</evidence>
<feature type="domain" description="RING-CH-type" evidence="13">
    <location>
        <begin position="15"/>
        <end position="86"/>
    </location>
</feature>
<dbReference type="PROSITE" id="PS51292">
    <property type="entry name" value="ZF_RING_CH"/>
    <property type="match status" value="1"/>
</dbReference>
<protein>
    <recommendedName>
        <fullName evidence="8">E3 ubiquitin-protein ligase MARCHF5</fullName>
    </recommendedName>
    <alternativeName>
        <fullName evidence="10">Membrane-associated RING finger protein 5</fullName>
    </alternativeName>
    <alternativeName>
        <fullName evidence="9">Membrane-associated RING-CH protein V</fullName>
    </alternativeName>
    <alternativeName>
        <fullName evidence="11">RING-type E3 ubiquitin transferase MARCHF5</fullName>
    </alternativeName>
</protein>
<evidence type="ECO:0000313" key="14">
    <source>
        <dbReference type="EnsemblMetazoa" id="XP_001951652.2"/>
    </source>
</evidence>